<gene>
    <name evidence="3" type="ORF">H0E84_04750</name>
</gene>
<feature type="signal peptide" evidence="1">
    <location>
        <begin position="1"/>
        <end position="21"/>
    </location>
</feature>
<dbReference type="Proteomes" id="UP000578091">
    <property type="component" value="Unassembled WGS sequence"/>
</dbReference>
<feature type="domain" description="Beta-lactamase-related" evidence="2">
    <location>
        <begin position="40"/>
        <end position="361"/>
    </location>
</feature>
<dbReference type="InterPro" id="IPR001466">
    <property type="entry name" value="Beta-lactam-related"/>
</dbReference>
<dbReference type="SUPFAM" id="SSF56601">
    <property type="entry name" value="beta-lactamase/transpeptidase-like"/>
    <property type="match status" value="1"/>
</dbReference>
<evidence type="ECO:0000313" key="3">
    <source>
        <dbReference type="EMBL" id="NZA25683.1"/>
    </source>
</evidence>
<keyword evidence="1" id="KW-0732">Signal</keyword>
<dbReference type="InterPro" id="IPR050789">
    <property type="entry name" value="Diverse_Enzym_Activities"/>
</dbReference>
<dbReference type="RefSeq" id="WP_180677488.1">
    <property type="nucleotide sequence ID" value="NZ_JACCKA010000031.1"/>
</dbReference>
<organism evidence="3 4">
    <name type="scientific">Luteimonas salinisoli</name>
    <dbReference type="NCBI Taxonomy" id="2752307"/>
    <lineage>
        <taxon>Bacteria</taxon>
        <taxon>Pseudomonadati</taxon>
        <taxon>Pseudomonadota</taxon>
        <taxon>Gammaproteobacteria</taxon>
        <taxon>Lysobacterales</taxon>
        <taxon>Lysobacteraceae</taxon>
        <taxon>Luteimonas</taxon>
    </lineage>
</organism>
<comment type="caution">
    <text evidence="3">The sequence shown here is derived from an EMBL/GenBank/DDBJ whole genome shotgun (WGS) entry which is preliminary data.</text>
</comment>
<dbReference type="InterPro" id="IPR012338">
    <property type="entry name" value="Beta-lactam/transpept-like"/>
</dbReference>
<evidence type="ECO:0000259" key="2">
    <source>
        <dbReference type="Pfam" id="PF00144"/>
    </source>
</evidence>
<evidence type="ECO:0000256" key="1">
    <source>
        <dbReference type="SAM" id="SignalP"/>
    </source>
</evidence>
<name>A0A853J966_9GAMM</name>
<dbReference type="Gene3D" id="3.40.710.10">
    <property type="entry name" value="DD-peptidase/beta-lactamase superfamily"/>
    <property type="match status" value="1"/>
</dbReference>
<dbReference type="EMBL" id="JACCKA010000031">
    <property type="protein sequence ID" value="NZA25683.1"/>
    <property type="molecule type" value="Genomic_DNA"/>
</dbReference>
<proteinExistence type="predicted"/>
<reference evidence="3 4" key="1">
    <citation type="submission" date="2020-07" db="EMBL/GenBank/DDBJ databases">
        <title>Luteimonas sp. SJ-92.</title>
        <authorList>
            <person name="Huang X.-X."/>
            <person name="Xu L."/>
            <person name="Sun J.-Q."/>
        </authorList>
    </citation>
    <scope>NUCLEOTIDE SEQUENCE [LARGE SCALE GENOMIC DNA]</scope>
    <source>
        <strain evidence="3 4">SJ-92</strain>
    </source>
</reference>
<dbReference type="Pfam" id="PF00144">
    <property type="entry name" value="Beta-lactamase"/>
    <property type="match status" value="1"/>
</dbReference>
<protein>
    <submittedName>
        <fullName evidence="3">Beta-lactamase family protein</fullName>
    </submittedName>
</protein>
<feature type="chain" id="PRO_5032961437" evidence="1">
    <location>
        <begin position="22"/>
        <end position="401"/>
    </location>
</feature>
<dbReference type="PANTHER" id="PTHR43283">
    <property type="entry name" value="BETA-LACTAMASE-RELATED"/>
    <property type="match status" value="1"/>
</dbReference>
<sequence length="401" mass="43027">MRSTISTLTCLMLVLALGACASPGAARHGDPAAIDAAAMDSAFAGLVRRNAINTAGVAVIRDGEIAWSGYYGEQSPGVPASRTTLFNVASITKVFTAETILRLADAGLLALDEPMAPHWVDPDVADDPRHALLTPRMALSHTTGFPNWRFLVPERKLGFLHDPGTTYGYSGEGYEYVATYAGKRLDADFGELVRTHLLEPLGIPGAAYGIREDTFDRLAQARDEDGRFHGHYCRPNGWCREPGTYSAADDMAIAVEDLARFLVAARDGEGYGASMRGERERVHVTLGDQAVVDCAMAAPGGCPREQGYGLGWQVLDYGDDRLLSHGGSDWSELALAYIHTRSGDGVVILFNAPGLEGLAAMPQALALVDPDSPLRGKYERWYRQAQREAGGADASAEDSVP</sequence>
<evidence type="ECO:0000313" key="4">
    <source>
        <dbReference type="Proteomes" id="UP000578091"/>
    </source>
</evidence>
<dbReference type="PROSITE" id="PS51257">
    <property type="entry name" value="PROKAR_LIPOPROTEIN"/>
    <property type="match status" value="1"/>
</dbReference>
<keyword evidence="4" id="KW-1185">Reference proteome</keyword>
<dbReference type="AlphaFoldDB" id="A0A853J966"/>
<accession>A0A853J966</accession>
<dbReference type="PANTHER" id="PTHR43283:SF18">
    <property type="match status" value="1"/>
</dbReference>